<dbReference type="RefSeq" id="WP_056955242.1">
    <property type="nucleotide sequence ID" value="NZ_AZFK01000076.1"/>
</dbReference>
<evidence type="ECO:0000313" key="2">
    <source>
        <dbReference type="EMBL" id="KRL88503.1"/>
    </source>
</evidence>
<dbReference type="Gene3D" id="3.20.20.100">
    <property type="entry name" value="NADP-dependent oxidoreductase domain"/>
    <property type="match status" value="1"/>
</dbReference>
<dbReference type="SUPFAM" id="SSF51430">
    <property type="entry name" value="NAD(P)-linked oxidoreductase"/>
    <property type="match status" value="1"/>
</dbReference>
<dbReference type="EMBL" id="AZFK01000076">
    <property type="protein sequence ID" value="KRL88503.1"/>
    <property type="molecule type" value="Genomic_DNA"/>
</dbReference>
<evidence type="ECO:0000259" key="1">
    <source>
        <dbReference type="Pfam" id="PF00248"/>
    </source>
</evidence>
<dbReference type="PRINTS" id="PR00069">
    <property type="entry name" value="ALDKETRDTASE"/>
</dbReference>
<dbReference type="GO" id="GO:0005829">
    <property type="term" value="C:cytosol"/>
    <property type="evidence" value="ECO:0007669"/>
    <property type="project" value="TreeGrafter"/>
</dbReference>
<proteinExistence type="predicted"/>
<dbReference type="Proteomes" id="UP000050816">
    <property type="component" value="Unassembled WGS sequence"/>
</dbReference>
<protein>
    <submittedName>
        <fullName evidence="2">Oxidoreductase, aldo keto reductase family protein</fullName>
    </submittedName>
</protein>
<organism evidence="2 3">
    <name type="scientific">Limosilactobacillus ingluviei DSM 15946</name>
    <dbReference type="NCBI Taxonomy" id="1423760"/>
    <lineage>
        <taxon>Bacteria</taxon>
        <taxon>Bacillati</taxon>
        <taxon>Bacillota</taxon>
        <taxon>Bacilli</taxon>
        <taxon>Lactobacillales</taxon>
        <taxon>Lactobacillaceae</taxon>
        <taxon>Limosilactobacillus</taxon>
    </lineage>
</organism>
<dbReference type="PANTHER" id="PTHR43364:SF1">
    <property type="entry name" value="OXIDOREDUCTASE YDHF"/>
    <property type="match status" value="1"/>
</dbReference>
<dbReference type="PATRIC" id="fig|1423760.3.peg.130"/>
<dbReference type="GO" id="GO:0016491">
    <property type="term" value="F:oxidoreductase activity"/>
    <property type="evidence" value="ECO:0007669"/>
    <property type="project" value="InterPro"/>
</dbReference>
<dbReference type="InterPro" id="IPR050523">
    <property type="entry name" value="AKR_Detox_Biosynth"/>
</dbReference>
<comment type="caution">
    <text evidence="2">The sequence shown here is derived from an EMBL/GenBank/DDBJ whole genome shotgun (WGS) entry which is preliminary data.</text>
</comment>
<accession>A0A0R1U5K9</accession>
<evidence type="ECO:0000313" key="3">
    <source>
        <dbReference type="Proteomes" id="UP000050816"/>
    </source>
</evidence>
<reference evidence="2 3" key="1">
    <citation type="journal article" date="2015" name="Genome Announc.">
        <title>Expanding the biotechnology potential of lactobacilli through comparative genomics of 213 strains and associated genera.</title>
        <authorList>
            <person name="Sun Z."/>
            <person name="Harris H.M."/>
            <person name="McCann A."/>
            <person name="Guo C."/>
            <person name="Argimon S."/>
            <person name="Zhang W."/>
            <person name="Yang X."/>
            <person name="Jeffery I.B."/>
            <person name="Cooney J.C."/>
            <person name="Kagawa T.F."/>
            <person name="Liu W."/>
            <person name="Song Y."/>
            <person name="Salvetti E."/>
            <person name="Wrobel A."/>
            <person name="Rasinkangas P."/>
            <person name="Parkhill J."/>
            <person name="Rea M.C."/>
            <person name="O'Sullivan O."/>
            <person name="Ritari J."/>
            <person name="Douillard F.P."/>
            <person name="Paul Ross R."/>
            <person name="Yang R."/>
            <person name="Briner A.E."/>
            <person name="Felis G.E."/>
            <person name="de Vos W.M."/>
            <person name="Barrangou R."/>
            <person name="Klaenhammer T.R."/>
            <person name="Caufield P.W."/>
            <person name="Cui Y."/>
            <person name="Zhang H."/>
            <person name="O'Toole P.W."/>
        </authorList>
    </citation>
    <scope>NUCLEOTIDE SEQUENCE [LARGE SCALE GENOMIC DNA]</scope>
    <source>
        <strain evidence="2 3">DSM 15946</strain>
    </source>
</reference>
<gene>
    <name evidence="2" type="ORF">FC43_GL000115</name>
</gene>
<feature type="domain" description="NADP-dependent oxidoreductase" evidence="1">
    <location>
        <begin position="16"/>
        <end position="302"/>
    </location>
</feature>
<dbReference type="InterPro" id="IPR036812">
    <property type="entry name" value="NAD(P)_OxRdtase_dom_sf"/>
</dbReference>
<dbReference type="InterPro" id="IPR023210">
    <property type="entry name" value="NADP_OxRdtase_dom"/>
</dbReference>
<dbReference type="AlphaFoldDB" id="A0A0R1U5K9"/>
<dbReference type="InterPro" id="IPR020471">
    <property type="entry name" value="AKR"/>
</dbReference>
<sequence length="314" mass="34496">MKTITMPGVGGGISQVALGIMRMGNLAQPKCDQALQTALASGINFFDAADIYGRDPELGRGSSEVHFGQALRHVGVEREQIWLQSKGGIFADEFDHLTRYEASQQHLIAAVEGSLRRLHVDYLDFFLIHRLDPLVEPTQVAAAFDVLQTSGKVRHFGVSNCKPRQIELLQAAVDQPLLVDQLQFGLGHTQMIDDGLNVNTELAATTDGLLEYLRTKRLTLQTWSPFQYGTFAGTFIDQPDFGPLNAVLARLAAKYQVTKNAIALAWILRLPMPAQVLIGTMTSAHITASAAGSEVTLTRQEWYDLYLAAGHRLP</sequence>
<dbReference type="PANTHER" id="PTHR43364">
    <property type="entry name" value="NADH-SPECIFIC METHYLGLYOXAL REDUCTASE-RELATED"/>
    <property type="match status" value="1"/>
</dbReference>
<dbReference type="Pfam" id="PF00248">
    <property type="entry name" value="Aldo_ket_red"/>
    <property type="match status" value="1"/>
</dbReference>
<name>A0A0R1U5K9_9LACO</name>